<dbReference type="SFLD" id="SFLDS00003">
    <property type="entry name" value="Haloacid_Dehalogenase"/>
    <property type="match status" value="1"/>
</dbReference>
<comment type="pathway">
    <text evidence="3">Organic acid metabolism; glycolate biosynthesis; glycolate from 2-phosphoglycolate: step 1/1.</text>
</comment>
<dbReference type="InterPro" id="IPR006439">
    <property type="entry name" value="HAD-SF_hydro_IA"/>
</dbReference>
<organism evidence="10 11">
    <name type="scientific">Jannaschia ovalis</name>
    <dbReference type="NCBI Taxonomy" id="3038773"/>
    <lineage>
        <taxon>Bacteria</taxon>
        <taxon>Pseudomonadati</taxon>
        <taxon>Pseudomonadota</taxon>
        <taxon>Alphaproteobacteria</taxon>
        <taxon>Rhodobacterales</taxon>
        <taxon>Roseobacteraceae</taxon>
        <taxon>Jannaschia</taxon>
    </lineage>
</organism>
<reference evidence="10 11" key="1">
    <citation type="submission" date="2023-04" db="EMBL/GenBank/DDBJ databases">
        <title>Jannaschia ovalis sp. nov., a marine bacterium isolated from sea tidal flat.</title>
        <authorList>
            <person name="Kwon D.Y."/>
            <person name="Kim J.-J."/>
        </authorList>
    </citation>
    <scope>NUCLEOTIDE SEQUENCE [LARGE SCALE GENOMIC DNA]</scope>
    <source>
        <strain evidence="10 11">GRR-S6-38</strain>
    </source>
</reference>
<comment type="cofactor">
    <cofactor evidence="2">
        <name>Mg(2+)</name>
        <dbReference type="ChEBI" id="CHEBI:18420"/>
    </cofactor>
</comment>
<evidence type="ECO:0000256" key="7">
    <source>
        <dbReference type="ARBA" id="ARBA00022801"/>
    </source>
</evidence>
<dbReference type="PANTHER" id="PTHR43434:SF1">
    <property type="entry name" value="PHOSPHOGLYCOLATE PHOSPHATASE"/>
    <property type="match status" value="1"/>
</dbReference>
<dbReference type="EMBL" id="CP122537">
    <property type="protein sequence ID" value="WGH79673.1"/>
    <property type="molecule type" value="Genomic_DNA"/>
</dbReference>
<keyword evidence="9" id="KW-0119">Carbohydrate metabolism</keyword>
<evidence type="ECO:0000313" key="10">
    <source>
        <dbReference type="EMBL" id="WGH79673.1"/>
    </source>
</evidence>
<accession>A0ABY8LEC6</accession>
<evidence type="ECO:0000256" key="5">
    <source>
        <dbReference type="ARBA" id="ARBA00013078"/>
    </source>
</evidence>
<keyword evidence="6" id="KW-0479">Metal-binding</keyword>
<dbReference type="InterPro" id="IPR023198">
    <property type="entry name" value="PGP-like_dom2"/>
</dbReference>
<evidence type="ECO:0000256" key="1">
    <source>
        <dbReference type="ARBA" id="ARBA00000830"/>
    </source>
</evidence>
<sequence length="214" mass="22270">MRWDAYIFDLDGTLIDSAPGIHAAVATMCDAEALPVPDLATVKGFIGNGVPRLVERVLDWAGADPSRQPSALAAMNAAYAADPTGGTTVLPGARELLSGLAARGARLGLCTNKPEGPTRAILDALELGPFEAVVGGDTLDRRKPDPAPLRHVAEALGAASGRALYVGDSEVDWQTAAAAAIPYAHLRGGYQNGPIPADGPTRWLADLRELLETD</sequence>
<dbReference type="PANTHER" id="PTHR43434">
    <property type="entry name" value="PHOSPHOGLYCOLATE PHOSPHATASE"/>
    <property type="match status" value="1"/>
</dbReference>
<dbReference type="Pfam" id="PF00702">
    <property type="entry name" value="Hydrolase"/>
    <property type="match status" value="1"/>
</dbReference>
<dbReference type="Gene3D" id="1.10.150.240">
    <property type="entry name" value="Putative phosphatase, domain 2"/>
    <property type="match status" value="1"/>
</dbReference>
<dbReference type="InterPro" id="IPR037512">
    <property type="entry name" value="PGPase_prok"/>
</dbReference>
<comment type="similarity">
    <text evidence="4">Belongs to the HAD-like hydrolase superfamily. CbbY/CbbZ/Gph/YieH family.</text>
</comment>
<evidence type="ECO:0000256" key="6">
    <source>
        <dbReference type="ARBA" id="ARBA00022723"/>
    </source>
</evidence>
<dbReference type="InterPro" id="IPR050155">
    <property type="entry name" value="HAD-like_hydrolase_sf"/>
</dbReference>
<proteinExistence type="inferred from homology"/>
<dbReference type="GO" id="GO:0008967">
    <property type="term" value="F:phosphoglycolate phosphatase activity"/>
    <property type="evidence" value="ECO:0007669"/>
    <property type="project" value="UniProtKB-EC"/>
</dbReference>
<dbReference type="Gene3D" id="3.40.50.1000">
    <property type="entry name" value="HAD superfamily/HAD-like"/>
    <property type="match status" value="1"/>
</dbReference>
<dbReference type="PRINTS" id="PR00413">
    <property type="entry name" value="HADHALOGNASE"/>
</dbReference>
<dbReference type="NCBIfam" id="TIGR01549">
    <property type="entry name" value="HAD-SF-IA-v1"/>
    <property type="match status" value="1"/>
</dbReference>
<dbReference type="RefSeq" id="WP_279966604.1">
    <property type="nucleotide sequence ID" value="NZ_CP122537.1"/>
</dbReference>
<name>A0ABY8LEC6_9RHOB</name>
<dbReference type="InterPro" id="IPR036412">
    <property type="entry name" value="HAD-like_sf"/>
</dbReference>
<keyword evidence="8" id="KW-0460">Magnesium</keyword>
<dbReference type="SUPFAM" id="SSF56784">
    <property type="entry name" value="HAD-like"/>
    <property type="match status" value="1"/>
</dbReference>
<keyword evidence="11" id="KW-1185">Reference proteome</keyword>
<evidence type="ECO:0000313" key="11">
    <source>
        <dbReference type="Proteomes" id="UP001243420"/>
    </source>
</evidence>
<protein>
    <recommendedName>
        <fullName evidence="5">phosphoglycolate phosphatase</fullName>
        <ecNumber evidence="5">3.1.3.18</ecNumber>
    </recommendedName>
</protein>
<dbReference type="NCBIfam" id="TIGR01449">
    <property type="entry name" value="PGP_bact"/>
    <property type="match status" value="1"/>
</dbReference>
<evidence type="ECO:0000256" key="4">
    <source>
        <dbReference type="ARBA" id="ARBA00006171"/>
    </source>
</evidence>
<evidence type="ECO:0000256" key="8">
    <source>
        <dbReference type="ARBA" id="ARBA00022842"/>
    </source>
</evidence>
<keyword evidence="7 10" id="KW-0378">Hydrolase</keyword>
<dbReference type="SFLD" id="SFLDG01129">
    <property type="entry name" value="C1.5:_HAD__Beta-PGM__Phosphata"/>
    <property type="match status" value="1"/>
</dbReference>
<dbReference type="InterPro" id="IPR023214">
    <property type="entry name" value="HAD_sf"/>
</dbReference>
<dbReference type="EC" id="3.1.3.18" evidence="5"/>
<gene>
    <name evidence="10" type="primary">gph</name>
    <name evidence="10" type="ORF">P8627_05260</name>
</gene>
<evidence type="ECO:0000256" key="9">
    <source>
        <dbReference type="ARBA" id="ARBA00023277"/>
    </source>
</evidence>
<comment type="catalytic activity">
    <reaction evidence="1">
        <text>2-phosphoglycolate + H2O = glycolate + phosphate</text>
        <dbReference type="Rhea" id="RHEA:14369"/>
        <dbReference type="ChEBI" id="CHEBI:15377"/>
        <dbReference type="ChEBI" id="CHEBI:29805"/>
        <dbReference type="ChEBI" id="CHEBI:43474"/>
        <dbReference type="ChEBI" id="CHEBI:58033"/>
        <dbReference type="EC" id="3.1.3.18"/>
    </reaction>
</comment>
<evidence type="ECO:0000256" key="2">
    <source>
        <dbReference type="ARBA" id="ARBA00001946"/>
    </source>
</evidence>
<evidence type="ECO:0000256" key="3">
    <source>
        <dbReference type="ARBA" id="ARBA00004818"/>
    </source>
</evidence>
<dbReference type="Proteomes" id="UP001243420">
    <property type="component" value="Chromosome"/>
</dbReference>